<dbReference type="Proteomes" id="UP000294530">
    <property type="component" value="Unassembled WGS sequence"/>
</dbReference>
<organism evidence="2 3">
    <name type="scientific">Bremia lactucae</name>
    <name type="common">Lettuce downy mildew</name>
    <dbReference type="NCBI Taxonomy" id="4779"/>
    <lineage>
        <taxon>Eukaryota</taxon>
        <taxon>Sar</taxon>
        <taxon>Stramenopiles</taxon>
        <taxon>Oomycota</taxon>
        <taxon>Peronosporomycetes</taxon>
        <taxon>Peronosporales</taxon>
        <taxon>Peronosporaceae</taxon>
        <taxon>Bremia</taxon>
    </lineage>
</organism>
<accession>A0A976IF25</accession>
<dbReference type="GeneID" id="94347709"/>
<dbReference type="RefSeq" id="XP_067819026.1">
    <property type="nucleotide sequence ID" value="XM_067962038.1"/>
</dbReference>
<evidence type="ECO:0000256" key="1">
    <source>
        <dbReference type="SAM" id="MobiDB-lite"/>
    </source>
</evidence>
<feature type="region of interest" description="Disordered" evidence="1">
    <location>
        <begin position="1"/>
        <end position="20"/>
    </location>
</feature>
<proteinExistence type="predicted"/>
<keyword evidence="3" id="KW-1185">Reference proteome</keyword>
<dbReference type="EMBL" id="SHOA02000002">
    <property type="protein sequence ID" value="TDH69527.1"/>
    <property type="molecule type" value="Genomic_DNA"/>
</dbReference>
<evidence type="ECO:0000313" key="3">
    <source>
        <dbReference type="Proteomes" id="UP000294530"/>
    </source>
</evidence>
<reference evidence="2 3" key="1">
    <citation type="journal article" date="2021" name="Genome Biol.">
        <title>AFLAP: assembly-free linkage analysis pipeline using k-mers from genome sequencing data.</title>
        <authorList>
            <person name="Fletcher K."/>
            <person name="Zhang L."/>
            <person name="Gil J."/>
            <person name="Han R."/>
            <person name="Cavanaugh K."/>
            <person name="Michelmore R."/>
        </authorList>
    </citation>
    <scope>NUCLEOTIDE SEQUENCE [LARGE SCALE GENOMIC DNA]</scope>
    <source>
        <strain evidence="2 3">SF5</strain>
    </source>
</reference>
<name>A0A976IF25_BRELC</name>
<protein>
    <submittedName>
        <fullName evidence="2">Uncharacterized protein</fullName>
    </submittedName>
</protein>
<dbReference type="KEGG" id="blac:94347709"/>
<evidence type="ECO:0000313" key="2">
    <source>
        <dbReference type="EMBL" id="TDH69527.1"/>
    </source>
</evidence>
<dbReference type="AlphaFoldDB" id="A0A976IF25"/>
<gene>
    <name evidence="2" type="ORF">CCR75_003947</name>
</gene>
<comment type="caution">
    <text evidence="2">The sequence shown here is derived from an EMBL/GenBank/DDBJ whole genome shotgun (WGS) entry which is preliminary data.</text>
</comment>
<sequence length="67" mass="7463">MTKSLQNLANHVKLQPPTLPGYPDRHTMLDVDVLVSLATRIKSSIKVLNVNTIMLSNRVSHLLNTDV</sequence>